<dbReference type="EMBL" id="HACA01030669">
    <property type="protein sequence ID" value="CDW48030.1"/>
    <property type="molecule type" value="Transcribed_RNA"/>
</dbReference>
<accession>A0A0K2VCJ7</accession>
<proteinExistence type="predicted"/>
<evidence type="ECO:0000313" key="1">
    <source>
        <dbReference type="EMBL" id="CDW48030.1"/>
    </source>
</evidence>
<protein>
    <submittedName>
        <fullName evidence="1">Uncharacterized protein</fullName>
    </submittedName>
</protein>
<sequence>MGSSKSTLAFVYILSNSKTKPVEAKHSFVSSSILLSLTRNIFPVNFEPLKKGLYSPKPWILMGLSTLNPMECLRVINTHLIKLYFPNLSHSRILDLIEK</sequence>
<feature type="non-terminal residue" evidence="1">
    <location>
        <position position="99"/>
    </location>
</feature>
<reference evidence="1" key="1">
    <citation type="submission" date="2014-05" db="EMBL/GenBank/DDBJ databases">
        <authorList>
            <person name="Chronopoulou M."/>
        </authorList>
    </citation>
    <scope>NUCLEOTIDE SEQUENCE</scope>
    <source>
        <tissue evidence="1">Whole organism</tissue>
    </source>
</reference>
<name>A0A0K2VCJ7_LEPSM</name>
<dbReference type="AlphaFoldDB" id="A0A0K2VCJ7"/>
<organism evidence="1">
    <name type="scientific">Lepeophtheirus salmonis</name>
    <name type="common">Salmon louse</name>
    <name type="synonym">Caligus salmonis</name>
    <dbReference type="NCBI Taxonomy" id="72036"/>
    <lineage>
        <taxon>Eukaryota</taxon>
        <taxon>Metazoa</taxon>
        <taxon>Ecdysozoa</taxon>
        <taxon>Arthropoda</taxon>
        <taxon>Crustacea</taxon>
        <taxon>Multicrustacea</taxon>
        <taxon>Hexanauplia</taxon>
        <taxon>Copepoda</taxon>
        <taxon>Siphonostomatoida</taxon>
        <taxon>Caligidae</taxon>
        <taxon>Lepeophtheirus</taxon>
    </lineage>
</organism>